<dbReference type="InterPro" id="IPR058717">
    <property type="entry name" value="Phage_L5_Integrase_N"/>
</dbReference>
<sequence>MRGSDDPHPGAPEKRNFGSIRQLASGRYQARYTAPGGSTIKAPTTFASRRQADQWLATEHADLTRGTWRDAAAGGESLSDHVVSWLDPHPDIRPRTRELDASLANRFIIEPPPQLGAEWLGARPVGQITPANVRLWHSWVLVESRRGSLARRPPARKVPGGMVSFGPGPGAKDSTSRQLDASPTLFGSTGNSAAARSSLSRVATWAGRERHRRLRHTGCCTPSWRAPLVRGSCARIRASSRAQAPTRRRNAILRRRKRWTPSSRPLLTATGSPSSSVLGWPARR</sequence>
<feature type="compositionally biased region" description="Polar residues" evidence="1">
    <location>
        <begin position="260"/>
        <end position="277"/>
    </location>
</feature>
<reference evidence="3 4" key="1">
    <citation type="submission" date="2019-06" db="EMBL/GenBank/DDBJ databases">
        <title>Genome sequencing of plant associated microbes to promote plant fitness in Sorghum bicolor and Oryza sativa.</title>
        <authorList>
            <person name="Coleman-Derr D."/>
        </authorList>
    </citation>
    <scope>NUCLEOTIDE SEQUENCE [LARGE SCALE GENOMIC DNA]</scope>
    <source>
        <strain evidence="3 4">KV-663</strain>
    </source>
</reference>
<keyword evidence="4" id="KW-1185">Reference proteome</keyword>
<feature type="domain" description="Phage L5-like integrase N-terminal" evidence="2">
    <location>
        <begin position="16"/>
        <end position="65"/>
    </location>
</feature>
<feature type="region of interest" description="Disordered" evidence="1">
    <location>
        <begin position="255"/>
        <end position="284"/>
    </location>
</feature>
<dbReference type="Pfam" id="PF26003">
    <property type="entry name" value="Integrase_N_phage"/>
    <property type="match status" value="1"/>
</dbReference>
<dbReference type="Proteomes" id="UP000316747">
    <property type="component" value="Unassembled WGS sequence"/>
</dbReference>
<evidence type="ECO:0000313" key="3">
    <source>
        <dbReference type="EMBL" id="TQM64703.1"/>
    </source>
</evidence>
<dbReference type="EMBL" id="VFPM01000001">
    <property type="protein sequence ID" value="TQM64703.1"/>
    <property type="molecule type" value="Genomic_DNA"/>
</dbReference>
<dbReference type="AlphaFoldDB" id="A0A543I282"/>
<feature type="region of interest" description="Disordered" evidence="1">
    <location>
        <begin position="151"/>
        <end position="179"/>
    </location>
</feature>
<evidence type="ECO:0000256" key="1">
    <source>
        <dbReference type="SAM" id="MobiDB-lite"/>
    </source>
</evidence>
<evidence type="ECO:0000313" key="4">
    <source>
        <dbReference type="Proteomes" id="UP000316747"/>
    </source>
</evidence>
<organism evidence="3 4">
    <name type="scientific">Humibacillus xanthopallidus</name>
    <dbReference type="NCBI Taxonomy" id="412689"/>
    <lineage>
        <taxon>Bacteria</taxon>
        <taxon>Bacillati</taxon>
        <taxon>Actinomycetota</taxon>
        <taxon>Actinomycetes</taxon>
        <taxon>Micrococcales</taxon>
        <taxon>Intrasporangiaceae</taxon>
        <taxon>Humibacillus</taxon>
    </lineage>
</organism>
<evidence type="ECO:0000259" key="2">
    <source>
        <dbReference type="Pfam" id="PF26003"/>
    </source>
</evidence>
<name>A0A543I282_9MICO</name>
<comment type="caution">
    <text evidence="3">The sequence shown here is derived from an EMBL/GenBank/DDBJ whole genome shotgun (WGS) entry which is preliminary data.</text>
</comment>
<gene>
    <name evidence="3" type="ORF">FBY41_1082</name>
</gene>
<protein>
    <recommendedName>
        <fullName evidence="2">Phage L5-like integrase N-terminal domain-containing protein</fullName>
    </recommendedName>
</protein>
<accession>A0A543I282</accession>
<proteinExistence type="predicted"/>